<organism evidence="2 3">
    <name type="scientific">Sporosarcina gallistercoris</name>
    <dbReference type="NCBI Taxonomy" id="2762245"/>
    <lineage>
        <taxon>Bacteria</taxon>
        <taxon>Bacillati</taxon>
        <taxon>Bacillota</taxon>
        <taxon>Bacilli</taxon>
        <taxon>Bacillales</taxon>
        <taxon>Caryophanaceae</taxon>
        <taxon>Sporosarcina</taxon>
    </lineage>
</organism>
<dbReference type="InterPro" id="IPR022742">
    <property type="entry name" value="Hydrolase_4"/>
</dbReference>
<dbReference type="RefSeq" id="WP_191688929.1">
    <property type="nucleotide sequence ID" value="NZ_JACSQY010000003.1"/>
</dbReference>
<feature type="domain" description="Serine aminopeptidase S33" evidence="1">
    <location>
        <begin position="9"/>
        <end position="239"/>
    </location>
</feature>
<dbReference type="Gene3D" id="3.40.50.1820">
    <property type="entry name" value="alpha/beta hydrolase"/>
    <property type="match status" value="1"/>
</dbReference>
<dbReference type="EMBL" id="JACSQY010000003">
    <property type="protein sequence ID" value="MBD7907768.1"/>
    <property type="molecule type" value="Genomic_DNA"/>
</dbReference>
<evidence type="ECO:0000313" key="2">
    <source>
        <dbReference type="EMBL" id="MBD7907768.1"/>
    </source>
</evidence>
<name>A0ABR8PHY2_9BACL</name>
<reference evidence="2 3" key="1">
    <citation type="submission" date="2020-08" db="EMBL/GenBank/DDBJ databases">
        <title>A Genomic Blueprint of the Chicken Gut Microbiome.</title>
        <authorList>
            <person name="Gilroy R."/>
            <person name="Ravi A."/>
            <person name="Getino M."/>
            <person name="Pursley I."/>
            <person name="Horton D.L."/>
            <person name="Alikhan N.-F."/>
            <person name="Baker D."/>
            <person name="Gharbi K."/>
            <person name="Hall N."/>
            <person name="Watson M."/>
            <person name="Adriaenssens E.M."/>
            <person name="Foster-Nyarko E."/>
            <person name="Jarju S."/>
            <person name="Secka A."/>
            <person name="Antonio M."/>
            <person name="Oren A."/>
            <person name="Chaudhuri R."/>
            <person name="La Ragione R.M."/>
            <person name="Hildebrand F."/>
            <person name="Pallen M.J."/>
        </authorList>
    </citation>
    <scope>NUCLEOTIDE SEQUENCE [LARGE SCALE GENOMIC DNA]</scope>
    <source>
        <strain evidence="2 3">Sa3CUA8</strain>
    </source>
</reference>
<gene>
    <name evidence="2" type="ORF">H9659_05460</name>
</gene>
<dbReference type="InterPro" id="IPR051044">
    <property type="entry name" value="MAG_DAG_Lipase"/>
</dbReference>
<dbReference type="PANTHER" id="PTHR11614">
    <property type="entry name" value="PHOSPHOLIPASE-RELATED"/>
    <property type="match status" value="1"/>
</dbReference>
<evidence type="ECO:0000313" key="3">
    <source>
        <dbReference type="Proteomes" id="UP000659496"/>
    </source>
</evidence>
<keyword evidence="2" id="KW-0378">Hydrolase</keyword>
<dbReference type="InterPro" id="IPR029058">
    <property type="entry name" value="AB_hydrolase_fold"/>
</dbReference>
<dbReference type="Proteomes" id="UP000659496">
    <property type="component" value="Unassembled WGS sequence"/>
</dbReference>
<protein>
    <submittedName>
        <fullName evidence="2">Alpha/beta hydrolase</fullName>
    </submittedName>
</protein>
<comment type="caution">
    <text evidence="2">The sequence shown here is derived from an EMBL/GenBank/DDBJ whole genome shotgun (WGS) entry which is preliminary data.</text>
</comment>
<evidence type="ECO:0000259" key="1">
    <source>
        <dbReference type="Pfam" id="PF12146"/>
    </source>
</evidence>
<sequence>MWKWEADGQAKAVIVIVHNAYEDHQRYAWLIQKLRISGFDLITGDLPGHGADDNGKPHDEPFESYVEFAKKMIDAGLKESVPVIVVAHGLGATIMIHLLQRQRIECAGLIISSPWLSLIHHPPKFTSMLTRLASSMKLDHGVTYDMLTKNPEERPKTRISSDVKSIVTGGWYKELTSLMKGTLQTEKSIQDVPLLVHTGGEDQVTDTAETKKWMKRQNLSEFQYKEWRYLYHDVYHEPEREEVFLYTKSFIDNVLRSLGYVIEN</sequence>
<dbReference type="SUPFAM" id="SSF53474">
    <property type="entry name" value="alpha/beta-Hydrolases"/>
    <property type="match status" value="1"/>
</dbReference>
<dbReference type="Pfam" id="PF12146">
    <property type="entry name" value="Hydrolase_4"/>
    <property type="match status" value="1"/>
</dbReference>
<accession>A0ABR8PHY2</accession>
<keyword evidence="3" id="KW-1185">Reference proteome</keyword>
<proteinExistence type="predicted"/>
<dbReference type="GO" id="GO:0016787">
    <property type="term" value="F:hydrolase activity"/>
    <property type="evidence" value="ECO:0007669"/>
    <property type="project" value="UniProtKB-KW"/>
</dbReference>